<feature type="region of interest" description="Disordered" evidence="1">
    <location>
        <begin position="342"/>
        <end position="407"/>
    </location>
</feature>
<feature type="region of interest" description="Disordered" evidence="1">
    <location>
        <begin position="421"/>
        <end position="441"/>
    </location>
</feature>
<evidence type="ECO:0000313" key="4">
    <source>
        <dbReference type="Proteomes" id="UP001168821"/>
    </source>
</evidence>
<feature type="region of interest" description="Disordered" evidence="1">
    <location>
        <begin position="251"/>
        <end position="319"/>
    </location>
</feature>
<keyword evidence="2" id="KW-0472">Membrane</keyword>
<dbReference type="Pfam" id="PF17818">
    <property type="entry name" value="KCT2"/>
    <property type="match status" value="1"/>
</dbReference>
<dbReference type="AlphaFoldDB" id="A0AA38I3I6"/>
<dbReference type="Proteomes" id="UP001168821">
    <property type="component" value="Unassembled WGS sequence"/>
</dbReference>
<feature type="transmembrane region" description="Helical" evidence="2">
    <location>
        <begin position="451"/>
        <end position="469"/>
    </location>
</feature>
<evidence type="ECO:0000313" key="3">
    <source>
        <dbReference type="EMBL" id="KAJ3650338.1"/>
    </source>
</evidence>
<evidence type="ECO:0008006" key="5">
    <source>
        <dbReference type="Google" id="ProtNLM"/>
    </source>
</evidence>
<protein>
    <recommendedName>
        <fullName evidence="5">Trans-Golgi network integral membrane protein 2</fullName>
    </recommendedName>
</protein>
<name>A0AA38I3I6_9CUCU</name>
<keyword evidence="2" id="KW-0812">Transmembrane</keyword>
<dbReference type="PANTHER" id="PTHR16502:SF0">
    <property type="entry name" value="KERATINOCYTE-ASSOCIATED TRANSMEMBRANE PROTEIN 2"/>
    <property type="match status" value="1"/>
</dbReference>
<dbReference type="PANTHER" id="PTHR16502">
    <property type="entry name" value="KERATINOCYTE-ASSOCIATED TRANSMEMBRANE PROTEIN 2"/>
    <property type="match status" value="1"/>
</dbReference>
<feature type="compositionally biased region" description="Basic and acidic residues" evidence="1">
    <location>
        <begin position="423"/>
        <end position="435"/>
    </location>
</feature>
<feature type="compositionally biased region" description="Basic and acidic residues" evidence="1">
    <location>
        <begin position="300"/>
        <end position="317"/>
    </location>
</feature>
<feature type="compositionally biased region" description="Polar residues" evidence="1">
    <location>
        <begin position="351"/>
        <end position="369"/>
    </location>
</feature>
<dbReference type="InterPro" id="IPR037645">
    <property type="entry name" value="KCT2"/>
</dbReference>
<dbReference type="EMBL" id="JALNTZ010000006">
    <property type="protein sequence ID" value="KAJ3650338.1"/>
    <property type="molecule type" value="Genomic_DNA"/>
</dbReference>
<keyword evidence="4" id="KW-1185">Reference proteome</keyword>
<feature type="compositionally biased region" description="Basic and acidic residues" evidence="1">
    <location>
        <begin position="204"/>
        <end position="220"/>
    </location>
</feature>
<gene>
    <name evidence="3" type="ORF">Zmor_022032</name>
</gene>
<organism evidence="3 4">
    <name type="scientific">Zophobas morio</name>
    <dbReference type="NCBI Taxonomy" id="2755281"/>
    <lineage>
        <taxon>Eukaryota</taxon>
        <taxon>Metazoa</taxon>
        <taxon>Ecdysozoa</taxon>
        <taxon>Arthropoda</taxon>
        <taxon>Hexapoda</taxon>
        <taxon>Insecta</taxon>
        <taxon>Pterygota</taxon>
        <taxon>Neoptera</taxon>
        <taxon>Endopterygota</taxon>
        <taxon>Coleoptera</taxon>
        <taxon>Polyphaga</taxon>
        <taxon>Cucujiformia</taxon>
        <taxon>Tenebrionidae</taxon>
        <taxon>Zophobas</taxon>
    </lineage>
</organism>
<feature type="region of interest" description="Disordered" evidence="1">
    <location>
        <begin position="201"/>
        <end position="234"/>
    </location>
</feature>
<proteinExistence type="predicted"/>
<evidence type="ECO:0000256" key="2">
    <source>
        <dbReference type="SAM" id="Phobius"/>
    </source>
</evidence>
<keyword evidence="2" id="KW-1133">Transmembrane helix</keyword>
<reference evidence="3" key="1">
    <citation type="journal article" date="2023" name="G3 (Bethesda)">
        <title>Whole genome assemblies of Zophobas morio and Tenebrio molitor.</title>
        <authorList>
            <person name="Kaur S."/>
            <person name="Stinson S.A."/>
            <person name="diCenzo G.C."/>
        </authorList>
    </citation>
    <scope>NUCLEOTIDE SEQUENCE</scope>
    <source>
        <strain evidence="3">QUZm001</strain>
    </source>
</reference>
<evidence type="ECO:0000256" key="1">
    <source>
        <dbReference type="SAM" id="MobiDB-lite"/>
    </source>
</evidence>
<sequence length="523" mass="57768">MNYNYPTNALIQLTKQIPQLVFRKTSTAHQVQPFSRQYIIMNCLTILCLISVGSYVGCAPTKPDNPKTFYDAVIEKCPLLQARMSLKNHPIFTACTNWTAISEVNKLSGENVKDVRCLLYFESFTELCTKTPNVNISLLNSVLIEYPLEAVCEYAKNTSNKNLNAIFSSAHSCKKICLDDFGMVYSICRISYNFAHYQPVQDQEPPKVVESQDAKNEHPSEQNTETNTGEVLNNKNSKVDKVAANAAKNHGPVSAEGAVHPVIKPNSNGVPALPGTDNEGDTGNQEVAPEVGAPAQQPVVDHEEQNRDAKDKAKDGVEPAQQDIAASATLDVPTQVQSAEVHEVNEDANQKPETVNQKPDNTKTVQSSPKEVESTNEDTAMDILEDKGSQNLPVNGDPDVGDDDVDLTDGAAEEENLAANSVHAEKDSKPMKTDESEPANYNTEMDGDSNFFTYFMLLCIIFIVAYVCYHNKQKILALILEGRRGKRQYRGRRPNSANYHKLDSNLEEAITSSCKKNTNNVIY</sequence>
<comment type="caution">
    <text evidence="3">The sequence shown here is derived from an EMBL/GenBank/DDBJ whole genome shotgun (WGS) entry which is preliminary data.</text>
</comment>
<accession>A0AA38I3I6</accession>
<feature type="compositionally biased region" description="Polar residues" evidence="1">
    <location>
        <begin position="221"/>
        <end position="231"/>
    </location>
</feature>